<keyword evidence="5 7" id="KW-0862">Zinc</keyword>
<dbReference type="CDD" id="cd06456">
    <property type="entry name" value="M3A_DCP"/>
    <property type="match status" value="1"/>
</dbReference>
<evidence type="ECO:0000313" key="10">
    <source>
        <dbReference type="EMBL" id="SSX24972.1"/>
    </source>
</evidence>
<gene>
    <name evidence="10" type="primary">CSON011765</name>
</gene>
<dbReference type="InterPro" id="IPR034005">
    <property type="entry name" value="M3A_DCP"/>
</dbReference>
<dbReference type="InterPro" id="IPR024077">
    <property type="entry name" value="Neurolysin/TOP_dom2"/>
</dbReference>
<keyword evidence="2 7" id="KW-0645">Protease</keyword>
<evidence type="ECO:0000256" key="3">
    <source>
        <dbReference type="ARBA" id="ARBA00022723"/>
    </source>
</evidence>
<evidence type="ECO:0000256" key="6">
    <source>
        <dbReference type="ARBA" id="ARBA00023049"/>
    </source>
</evidence>
<dbReference type="AlphaFoldDB" id="A0A336M3W8"/>
<dbReference type="Gene3D" id="3.40.390.10">
    <property type="entry name" value="Collagenase (Catalytic Domain)"/>
    <property type="match status" value="1"/>
</dbReference>
<sequence>MALSLVGKRLIFNRVSLLVNQKRNGYIVLVPEIGEEPSGKNPLIREDNLPEFNNVTIENCVAGIGHQALDLEKKIRAIENYLKENKQINDVFKEVIEPIEHEFSPLETTWGLAKTIYLGNSTLMPTKSYLSIHDRARKASAMKFNSLPIYQTITKALENPSKFNDEQIRVLEKYALESKLNGIALSPADRHLLNETLNKINSLKIKYKERIDTIVKQFKHYIHDVNLMQEFPPHLLQAMADDENQPIKGPWKVSLQPYIVKSFLEYCPNHDMRWNLWQANNRKASGYNDKTLNNSSTLEEIRGFRHDQAKLLGYKNYAEMSMETKMLGSIEAVEKMLATLLQKARVTQDEEINQLIDFAEANGFKHKFEIYDVPYWKRRQLLEQFDYDEEAIRDYFPSPKVLEGMFKISEQLFGIKIEERSGMITWDEDVKLYDVFDANNSKEPIGGFYIDLYSREDEKIVVQGNTGWMIGIRNRSTITNTKPLAALIFNFPAPIYGKPSLLSLKDIHQLFFKFGQTLQHLLTKANYSDVAGLSNLSWDIVETSGNLMTHLLYNPTILKTISSHYSTGDSIPDKKVEAIHRSRSHLNGFHLCEEIYLCTLDLELHKSKEFWLDIVKNLYPKHFVFEMDKKDSLPCSFLQIFSGEWGAAYFSHLHARVIAADIYSAFQEASKIGEADVIKVGHRFKDTFLSLGGSCKPQQLFRKFRGRDPSLKALLKTIESNK</sequence>
<feature type="domain" description="Peptidase M3A/M3B catalytic" evidence="8">
    <location>
        <begin position="263"/>
        <end position="718"/>
    </location>
</feature>
<dbReference type="Gene3D" id="1.10.1370.40">
    <property type="match status" value="1"/>
</dbReference>
<dbReference type="Pfam" id="PF01432">
    <property type="entry name" value="Peptidase_M3"/>
    <property type="match status" value="1"/>
</dbReference>
<dbReference type="Gene3D" id="1.10.1370.10">
    <property type="entry name" value="Neurolysin, domain 3"/>
    <property type="match status" value="1"/>
</dbReference>
<keyword evidence="4 7" id="KW-0378">Hydrolase</keyword>
<evidence type="ECO:0000256" key="5">
    <source>
        <dbReference type="ARBA" id="ARBA00022833"/>
    </source>
</evidence>
<evidence type="ECO:0000256" key="1">
    <source>
        <dbReference type="ARBA" id="ARBA00006040"/>
    </source>
</evidence>
<comment type="similarity">
    <text evidence="1 7">Belongs to the peptidase M3 family.</text>
</comment>
<dbReference type="FunFam" id="3.40.390.10:FF:000059">
    <property type="entry name" value="Oligopeptidase, putative"/>
    <property type="match status" value="1"/>
</dbReference>
<dbReference type="VEuPathDB" id="VectorBase:CSON011765"/>
<evidence type="ECO:0000259" key="8">
    <source>
        <dbReference type="Pfam" id="PF01432"/>
    </source>
</evidence>
<reference evidence="10" key="2">
    <citation type="submission" date="2018-07" db="EMBL/GenBank/DDBJ databases">
        <authorList>
            <person name="Quirk P.G."/>
            <person name="Krulwich T.A."/>
        </authorList>
    </citation>
    <scope>NUCLEOTIDE SEQUENCE</scope>
</reference>
<organism evidence="10">
    <name type="scientific">Culicoides sonorensis</name>
    <name type="common">Biting midge</name>
    <dbReference type="NCBI Taxonomy" id="179676"/>
    <lineage>
        <taxon>Eukaryota</taxon>
        <taxon>Metazoa</taxon>
        <taxon>Ecdysozoa</taxon>
        <taxon>Arthropoda</taxon>
        <taxon>Hexapoda</taxon>
        <taxon>Insecta</taxon>
        <taxon>Pterygota</taxon>
        <taxon>Neoptera</taxon>
        <taxon>Endopterygota</taxon>
        <taxon>Diptera</taxon>
        <taxon>Nematocera</taxon>
        <taxon>Chironomoidea</taxon>
        <taxon>Ceratopogonidae</taxon>
        <taxon>Ceratopogoninae</taxon>
        <taxon>Culicoides</taxon>
        <taxon>Monoculicoides</taxon>
    </lineage>
</organism>
<reference evidence="9" key="1">
    <citation type="submission" date="2018-04" db="EMBL/GenBank/DDBJ databases">
        <authorList>
            <person name="Go L.Y."/>
            <person name="Mitchell J.A."/>
        </authorList>
    </citation>
    <scope>NUCLEOTIDE SEQUENCE</scope>
    <source>
        <tissue evidence="9">Whole organism</tissue>
    </source>
</reference>
<dbReference type="SUPFAM" id="SSF55486">
    <property type="entry name" value="Metalloproteases ('zincins'), catalytic domain"/>
    <property type="match status" value="1"/>
</dbReference>
<evidence type="ECO:0000313" key="9">
    <source>
        <dbReference type="EMBL" id="SSX04609.1"/>
    </source>
</evidence>
<comment type="cofactor">
    <cofactor evidence="7">
        <name>Zn(2+)</name>
        <dbReference type="ChEBI" id="CHEBI:29105"/>
    </cofactor>
    <text evidence="7">Binds 1 zinc ion.</text>
</comment>
<dbReference type="GO" id="GO:0006508">
    <property type="term" value="P:proteolysis"/>
    <property type="evidence" value="ECO:0007669"/>
    <property type="project" value="UniProtKB-KW"/>
</dbReference>
<keyword evidence="3 7" id="KW-0479">Metal-binding</keyword>
<dbReference type="InterPro" id="IPR045090">
    <property type="entry name" value="Pept_M3A_M3B"/>
</dbReference>
<dbReference type="PANTHER" id="PTHR11804">
    <property type="entry name" value="PROTEASE M3 THIMET OLIGOPEPTIDASE-RELATED"/>
    <property type="match status" value="1"/>
</dbReference>
<dbReference type="InterPro" id="IPR024079">
    <property type="entry name" value="MetalloPept_cat_dom_sf"/>
</dbReference>
<dbReference type="InterPro" id="IPR001567">
    <property type="entry name" value="Pept_M3A_M3B_dom"/>
</dbReference>
<dbReference type="OMA" id="QPLEGPW"/>
<evidence type="ECO:0000256" key="4">
    <source>
        <dbReference type="ARBA" id="ARBA00022801"/>
    </source>
</evidence>
<dbReference type="GO" id="GO:0004222">
    <property type="term" value="F:metalloendopeptidase activity"/>
    <property type="evidence" value="ECO:0007669"/>
    <property type="project" value="InterPro"/>
</dbReference>
<proteinExistence type="inferred from homology"/>
<dbReference type="FunFam" id="1.10.1370.40:FF:000008">
    <property type="entry name" value="Oligopeptidase, putative"/>
    <property type="match status" value="1"/>
</dbReference>
<name>A0A336M3W8_CULSO</name>
<keyword evidence="6 7" id="KW-0482">Metalloprotease</keyword>
<dbReference type="EMBL" id="UFQS01000524">
    <property type="protein sequence ID" value="SSX04609.1"/>
    <property type="molecule type" value="Genomic_DNA"/>
</dbReference>
<evidence type="ECO:0000256" key="7">
    <source>
        <dbReference type="RuleBase" id="RU003435"/>
    </source>
</evidence>
<protein>
    <submittedName>
        <fullName evidence="10">CSON011765 protein</fullName>
    </submittedName>
</protein>
<accession>A0A336M3W8</accession>
<dbReference type="GO" id="GO:0046872">
    <property type="term" value="F:metal ion binding"/>
    <property type="evidence" value="ECO:0007669"/>
    <property type="project" value="UniProtKB-UniRule"/>
</dbReference>
<dbReference type="EMBL" id="UFQT01000524">
    <property type="protein sequence ID" value="SSX24972.1"/>
    <property type="molecule type" value="Genomic_DNA"/>
</dbReference>
<evidence type="ECO:0000256" key="2">
    <source>
        <dbReference type="ARBA" id="ARBA00022670"/>
    </source>
</evidence>
<dbReference type="PANTHER" id="PTHR11804:SF83">
    <property type="entry name" value="LD37516P"/>
    <property type="match status" value="1"/>
</dbReference>